<organism evidence="1 2">
    <name type="scientific">Winogradskya consettensis</name>
    <dbReference type="NCBI Taxonomy" id="113560"/>
    <lineage>
        <taxon>Bacteria</taxon>
        <taxon>Bacillati</taxon>
        <taxon>Actinomycetota</taxon>
        <taxon>Actinomycetes</taxon>
        <taxon>Micromonosporales</taxon>
        <taxon>Micromonosporaceae</taxon>
        <taxon>Winogradskya</taxon>
    </lineage>
</organism>
<evidence type="ECO:0000313" key="1">
    <source>
        <dbReference type="EMBL" id="GIM82631.1"/>
    </source>
</evidence>
<gene>
    <name evidence="1" type="ORF">Aco04nite_82480</name>
</gene>
<comment type="caution">
    <text evidence="1">The sequence shown here is derived from an EMBL/GenBank/DDBJ whole genome shotgun (WGS) entry which is preliminary data.</text>
</comment>
<evidence type="ECO:0000313" key="2">
    <source>
        <dbReference type="Proteomes" id="UP000680865"/>
    </source>
</evidence>
<dbReference type="EMBL" id="BOQP01000052">
    <property type="protein sequence ID" value="GIM82631.1"/>
    <property type="molecule type" value="Genomic_DNA"/>
</dbReference>
<dbReference type="AlphaFoldDB" id="A0A919T2M2"/>
<proteinExistence type="predicted"/>
<name>A0A919T2M2_9ACTN</name>
<dbReference type="SUPFAM" id="SSF52540">
    <property type="entry name" value="P-loop containing nucleoside triphosphate hydrolases"/>
    <property type="match status" value="1"/>
</dbReference>
<dbReference type="Proteomes" id="UP000680865">
    <property type="component" value="Unassembled WGS sequence"/>
</dbReference>
<accession>A0A919T2M2</accession>
<dbReference type="InterPro" id="IPR027417">
    <property type="entry name" value="P-loop_NTPase"/>
</dbReference>
<protein>
    <submittedName>
        <fullName evidence="1">Uncharacterized protein</fullName>
    </submittedName>
</protein>
<reference evidence="1" key="1">
    <citation type="submission" date="2021-03" db="EMBL/GenBank/DDBJ databases">
        <title>Whole genome shotgun sequence of Actinoplanes consettensis NBRC 14913.</title>
        <authorList>
            <person name="Komaki H."/>
            <person name="Tamura T."/>
        </authorList>
    </citation>
    <scope>NUCLEOTIDE SEQUENCE</scope>
    <source>
        <strain evidence="1">NBRC 14913</strain>
    </source>
</reference>
<keyword evidence="2" id="KW-1185">Reference proteome</keyword>
<sequence length="163" mass="17764">MLAAGGCSPVAGSTERSYELRDEIAMVTAEPAGHAVKLLDHFYRIGFPAAPEWRFVWLDRDAAQQARSHAKLAAAAFGFEMDAGLQALYAASYATDRPGRLAKLRAAGPVLVLDFERVLAQPRKTAKLLRREVWPDLDVDAAVAAVHQRSPECLPDMSFELGS</sequence>